<dbReference type="STRING" id="1210089.GCA_001613165_06045"/>
<reference evidence="2 3" key="1">
    <citation type="submission" date="2018-07" db="EMBL/GenBank/DDBJ databases">
        <title>Genomic Encyclopedia of Type Strains, Phase IV (KMG-IV): sequencing the most valuable type-strain genomes for metagenomic binning, comparative biology and taxonomic classification.</title>
        <authorList>
            <person name="Goeker M."/>
        </authorList>
    </citation>
    <scope>NUCLEOTIDE SEQUENCE [LARGE SCALE GENOMIC DNA]</scope>
    <source>
        <strain evidence="2 3">DSM 44952</strain>
    </source>
</reference>
<feature type="compositionally biased region" description="Basic and acidic residues" evidence="1">
    <location>
        <begin position="33"/>
        <end position="46"/>
    </location>
</feature>
<keyword evidence="3" id="KW-1185">Reference proteome</keyword>
<accession>A0A370GNN9</accession>
<dbReference type="Proteomes" id="UP000255355">
    <property type="component" value="Unassembled WGS sequence"/>
</dbReference>
<dbReference type="RefSeq" id="WP_157124024.1">
    <property type="nucleotide sequence ID" value="NZ_QQAZ01000020.1"/>
</dbReference>
<evidence type="ECO:0000313" key="3">
    <source>
        <dbReference type="Proteomes" id="UP000255355"/>
    </source>
</evidence>
<proteinExistence type="predicted"/>
<dbReference type="EMBL" id="QQAZ01000020">
    <property type="protein sequence ID" value="RDI43553.1"/>
    <property type="molecule type" value="Genomic_DNA"/>
</dbReference>
<sequence length="54" mass="5877">MWITHRTVTDAVDLAAYFGDDDYLLPNQAVAADGERPIPGDPRVTDGDTQTSDI</sequence>
<dbReference type="AlphaFoldDB" id="A0A370GNN9"/>
<comment type="caution">
    <text evidence="2">The sequence shown here is derived from an EMBL/GenBank/DDBJ whole genome shotgun (WGS) entry which is preliminary data.</text>
</comment>
<organism evidence="2 3">
    <name type="scientific">Nocardia mexicana</name>
    <dbReference type="NCBI Taxonomy" id="279262"/>
    <lineage>
        <taxon>Bacteria</taxon>
        <taxon>Bacillati</taxon>
        <taxon>Actinomycetota</taxon>
        <taxon>Actinomycetes</taxon>
        <taxon>Mycobacteriales</taxon>
        <taxon>Nocardiaceae</taxon>
        <taxon>Nocardia</taxon>
    </lineage>
</organism>
<name>A0A370GNN9_9NOCA</name>
<evidence type="ECO:0000256" key="1">
    <source>
        <dbReference type="SAM" id="MobiDB-lite"/>
    </source>
</evidence>
<gene>
    <name evidence="2" type="ORF">DFR68_12020</name>
</gene>
<evidence type="ECO:0000313" key="2">
    <source>
        <dbReference type="EMBL" id="RDI43553.1"/>
    </source>
</evidence>
<protein>
    <submittedName>
        <fullName evidence="2">Uncharacterized protein</fullName>
    </submittedName>
</protein>
<feature type="region of interest" description="Disordered" evidence="1">
    <location>
        <begin position="30"/>
        <end position="54"/>
    </location>
</feature>